<keyword evidence="3 8" id="KW-0378">Hydrolase</keyword>
<sequence>MLTITRLQVNGLIEPQGLDEQCPRFSWQLKSEKRGEMLAASQVWVAMSKADLEAGNAIIWESGKKTGSELHVDYAGRTLAGCTRYWWKAGVWDAEGDYSESEPSFWDTGLFAGDWQADWIWRSRRVQTNDFAYFRKEFKLTKAIAWAKVFVSAHNFVQFHVNGDRIGGFGSPAPTEIRKRKYYLAYDVTASLQSGENCIAAAAHYLGGDGQNYVNGLPGFRLQLHVTFTDGSKKLFKSDATWQTLRDIPHRTGTAYQQNRRMSAIEDYDARKLDPAWLLPGFDPGQCRRAALAKIAKAEWPMKWQQIPEGALEEEIVPQRVSTTLPLKEDDLPVHVFDTGKIISGWPSFSLKGLPGVTLQMRYSEDLNDQGRVKHNVCNENSDNYYDQYTMKGDEVESWKPDFSFKAFRYVEVTGYPGPIEPGTNIVIHSAHTDMAQGGRFTSSDAFLNTMYEASIQTQKNNTLGQTVDCPHREQAQYLADTDLQAETLLYNFDALQVLEKTLSDFADGQLDDGTFPFVFPSNYEHPDFFIQIPEWDLHFATMLWKLYNQSGDVRLLEKYYEPLCRMIDYFMGTADPNTGLIPVGKGWHISDWPYPTVDHAGDFLTVQQIKAWQALRIAADSAHLTGRIEEGAAYAAQADKLQSSILQHLYDPDLKRLRDSSESEATHQGVGALALLAGIIPSTDRDSALAYVAEKTWESKTVLSLPLLRLLFESGRPEIAYGLIRREEYPGWGYMIAQGAKTMWEGWDDIESHCHAWNGYPARMLQEYVVGIQGTSPGFAKVRIRPYMPASLSFAEATVPTVRGEVITRWVRHDRTTIQAQLHIPTSMSGQFILDLPEGMVPVSVMEGTSVMWEKGSSISKVEGIVDCKQAEQAIIIDLQSGVYDFTFNLS</sequence>
<dbReference type="InterPro" id="IPR013783">
    <property type="entry name" value="Ig-like_fold"/>
</dbReference>
<accession>A0ABV6J7A9</accession>
<dbReference type="Pfam" id="PF08531">
    <property type="entry name" value="Bac_rhamnosid_N"/>
    <property type="match status" value="1"/>
</dbReference>
<evidence type="ECO:0000256" key="2">
    <source>
        <dbReference type="ARBA" id="ARBA00012652"/>
    </source>
</evidence>
<dbReference type="InterPro" id="IPR035398">
    <property type="entry name" value="Bac_rhamnosid_C"/>
</dbReference>
<dbReference type="EMBL" id="JBHLVF010000012">
    <property type="protein sequence ID" value="MFC0391767.1"/>
    <property type="molecule type" value="Genomic_DNA"/>
</dbReference>
<organism evidence="8 9">
    <name type="scientific">Paenibacillus mendelii</name>
    <dbReference type="NCBI Taxonomy" id="206163"/>
    <lineage>
        <taxon>Bacteria</taxon>
        <taxon>Bacillati</taxon>
        <taxon>Bacillota</taxon>
        <taxon>Bacilli</taxon>
        <taxon>Bacillales</taxon>
        <taxon>Paenibacillaceae</taxon>
        <taxon>Paenibacillus</taxon>
    </lineage>
</organism>
<gene>
    <name evidence="8" type="ORF">ACFFJ8_10365</name>
</gene>
<dbReference type="Proteomes" id="UP001589818">
    <property type="component" value="Unassembled WGS sequence"/>
</dbReference>
<dbReference type="RefSeq" id="WP_204821192.1">
    <property type="nucleotide sequence ID" value="NZ_JANHOF010000011.1"/>
</dbReference>
<evidence type="ECO:0000313" key="9">
    <source>
        <dbReference type="Proteomes" id="UP001589818"/>
    </source>
</evidence>
<dbReference type="Pfam" id="PF17389">
    <property type="entry name" value="Bac_rhamnosid6H"/>
    <property type="match status" value="1"/>
</dbReference>
<dbReference type="Gene3D" id="2.60.120.260">
    <property type="entry name" value="Galactose-binding domain-like"/>
    <property type="match status" value="2"/>
</dbReference>
<evidence type="ECO:0000259" key="6">
    <source>
        <dbReference type="Pfam" id="PF17389"/>
    </source>
</evidence>
<dbReference type="PANTHER" id="PTHR33307:SF6">
    <property type="entry name" value="ALPHA-RHAMNOSIDASE (EUROFUNG)-RELATED"/>
    <property type="match status" value="1"/>
</dbReference>
<evidence type="ECO:0000259" key="7">
    <source>
        <dbReference type="Pfam" id="PF17390"/>
    </source>
</evidence>
<dbReference type="InterPro" id="IPR008928">
    <property type="entry name" value="6-hairpin_glycosidase_sf"/>
</dbReference>
<evidence type="ECO:0000256" key="1">
    <source>
        <dbReference type="ARBA" id="ARBA00001445"/>
    </source>
</evidence>
<dbReference type="InterPro" id="IPR016007">
    <property type="entry name" value="Alpha_rhamnosid"/>
</dbReference>
<feature type="domain" description="Bacterial alpha-L-rhamnosidase N-terminal" evidence="5">
    <location>
        <begin position="142"/>
        <end position="297"/>
    </location>
</feature>
<dbReference type="GO" id="GO:0016787">
    <property type="term" value="F:hydrolase activity"/>
    <property type="evidence" value="ECO:0007669"/>
    <property type="project" value="UniProtKB-KW"/>
</dbReference>
<comment type="caution">
    <text evidence="8">The sequence shown here is derived from an EMBL/GenBank/DDBJ whole genome shotgun (WGS) entry which is preliminary data.</text>
</comment>
<proteinExistence type="predicted"/>
<reference evidence="8 9" key="1">
    <citation type="submission" date="2024-09" db="EMBL/GenBank/DDBJ databases">
        <authorList>
            <person name="Sun Q."/>
            <person name="Mori K."/>
        </authorList>
    </citation>
    <scope>NUCLEOTIDE SEQUENCE [LARGE SCALE GENOMIC DNA]</scope>
    <source>
        <strain evidence="8 9">CCM 4839</strain>
    </source>
</reference>
<dbReference type="InterPro" id="IPR012341">
    <property type="entry name" value="6hp_glycosidase-like_sf"/>
</dbReference>
<dbReference type="Gene3D" id="1.50.10.10">
    <property type="match status" value="1"/>
</dbReference>
<feature type="domain" description="Alpha-L-rhamnosidase concanavalin-like" evidence="4">
    <location>
        <begin position="334"/>
        <end position="419"/>
    </location>
</feature>
<feature type="domain" description="Alpha-L-rhamnosidase C-terminal" evidence="7">
    <location>
        <begin position="772"/>
        <end position="835"/>
    </location>
</feature>
<dbReference type="InterPro" id="IPR013737">
    <property type="entry name" value="Bac_rhamnosid_N"/>
</dbReference>
<comment type="catalytic activity">
    <reaction evidence="1">
        <text>Hydrolysis of terminal non-reducing alpha-L-rhamnose residues in alpha-L-rhamnosides.</text>
        <dbReference type="EC" id="3.2.1.40"/>
    </reaction>
</comment>
<dbReference type="Gene3D" id="2.60.420.10">
    <property type="entry name" value="Maltose phosphorylase, domain 3"/>
    <property type="match status" value="1"/>
</dbReference>
<feature type="domain" description="Alpha-L-rhamnosidase six-hairpin glycosidase" evidence="6">
    <location>
        <begin position="437"/>
        <end position="770"/>
    </location>
</feature>
<dbReference type="PANTHER" id="PTHR33307">
    <property type="entry name" value="ALPHA-RHAMNOSIDASE (EUROFUNG)"/>
    <property type="match status" value="1"/>
</dbReference>
<name>A0ABV6J7A9_9BACL</name>
<dbReference type="InterPro" id="IPR008902">
    <property type="entry name" value="Rhamnosid_concanavalin"/>
</dbReference>
<evidence type="ECO:0000256" key="3">
    <source>
        <dbReference type="ARBA" id="ARBA00022801"/>
    </source>
</evidence>
<keyword evidence="9" id="KW-1185">Reference proteome</keyword>
<dbReference type="EC" id="3.2.1.40" evidence="2"/>
<dbReference type="InterPro" id="IPR035396">
    <property type="entry name" value="Bac_rhamnosid6H"/>
</dbReference>
<evidence type="ECO:0000259" key="4">
    <source>
        <dbReference type="Pfam" id="PF05592"/>
    </source>
</evidence>
<dbReference type="Pfam" id="PF17390">
    <property type="entry name" value="Bac_rhamnosid_C"/>
    <property type="match status" value="1"/>
</dbReference>
<protein>
    <recommendedName>
        <fullName evidence="2">alpha-L-rhamnosidase</fullName>
        <ecNumber evidence="2">3.2.1.40</ecNumber>
    </recommendedName>
</protein>
<evidence type="ECO:0000313" key="8">
    <source>
        <dbReference type="EMBL" id="MFC0391767.1"/>
    </source>
</evidence>
<dbReference type="Gene3D" id="2.60.40.10">
    <property type="entry name" value="Immunoglobulins"/>
    <property type="match status" value="1"/>
</dbReference>
<evidence type="ECO:0000259" key="5">
    <source>
        <dbReference type="Pfam" id="PF08531"/>
    </source>
</evidence>
<dbReference type="SUPFAM" id="SSF48208">
    <property type="entry name" value="Six-hairpin glycosidases"/>
    <property type="match status" value="1"/>
</dbReference>
<dbReference type="Pfam" id="PF05592">
    <property type="entry name" value="Bac_rhamnosid"/>
    <property type="match status" value="1"/>
</dbReference>
<dbReference type="Pfam" id="PF25788">
    <property type="entry name" value="Ig_Rha78A_N"/>
    <property type="match status" value="1"/>
</dbReference>